<dbReference type="InterPro" id="IPR001867">
    <property type="entry name" value="OmpR/PhoB-type_DNA-bd"/>
</dbReference>
<accession>A0ABN1LFD4</accession>
<dbReference type="InterPro" id="IPR011042">
    <property type="entry name" value="6-blade_b-propeller_TolB-like"/>
</dbReference>
<protein>
    <recommendedName>
        <fullName evidence="3">OmpR/PhoB-type domain-containing protein</fullName>
    </recommendedName>
</protein>
<feature type="DNA-binding region" description="OmpR/PhoB-type" evidence="2">
    <location>
        <begin position="15"/>
        <end position="113"/>
    </location>
</feature>
<evidence type="ECO:0000256" key="2">
    <source>
        <dbReference type="PROSITE-ProRule" id="PRU01091"/>
    </source>
</evidence>
<dbReference type="InterPro" id="IPR015943">
    <property type="entry name" value="WD40/YVTN_repeat-like_dom_sf"/>
</dbReference>
<dbReference type="Pfam" id="PF00486">
    <property type="entry name" value="Trans_reg_C"/>
    <property type="match status" value="1"/>
</dbReference>
<dbReference type="Gene3D" id="1.10.10.10">
    <property type="entry name" value="Winged helix-like DNA-binding domain superfamily/Winged helix DNA-binding domain"/>
    <property type="match status" value="1"/>
</dbReference>
<dbReference type="CDD" id="cd00383">
    <property type="entry name" value="trans_reg_C"/>
    <property type="match status" value="1"/>
</dbReference>
<dbReference type="PROSITE" id="PS51755">
    <property type="entry name" value="OMPR_PHOB"/>
    <property type="match status" value="1"/>
</dbReference>
<feature type="domain" description="OmpR/PhoB-type" evidence="3">
    <location>
        <begin position="15"/>
        <end position="113"/>
    </location>
</feature>
<dbReference type="SUPFAM" id="SSF82171">
    <property type="entry name" value="DPP6 N-terminal domain-like"/>
    <property type="match status" value="1"/>
</dbReference>
<keyword evidence="5" id="KW-1185">Reference proteome</keyword>
<dbReference type="SMART" id="SM00862">
    <property type="entry name" value="Trans_reg_C"/>
    <property type="match status" value="1"/>
</dbReference>
<sequence length="727" mass="83116">MDFIDESEVSFSRKVKEVTLGHWKLSPKYQTISDGSILRELEPLLFSLLTYFIKHNDRIVSRQELVEEVWKQTYVDDNAINRAISELRKVLKSEKQRSQVIKTHYRKGYSFSLDVNIIYFDTKKLEVTESNQVSEEKPELTVPKKLPRKTPHFKIKVPILAGLLLVFSVAVASYYRLTPVTSEVEKIGTITAASTLLSWKKGTSFTPQISKSFNYLAYSFRDANASGIDLYIKDLDTLKEFKVAENKADIFPIGWSGKDELFYQLIQLSDQPICEIWKVNLAKNVTDAAHEKLFDCQSDEIISADATTDGTSLLYTKYNYRGRKDLSAIVSRDLITGNEFQVSSPNISTYGDYYLKISNNEDKVVFLRSHALGTKVFLANIDGSDQSEILELNYYINSISWNRSDDSISWLNVKDKKVNTYSFNTQQVASQKVESDYAFDNTFGLQMVNNSRAVVATDYLDTNILKLDLSSPDFAVSSYSNTDMHETYIAPFHFQDAGVYVVGKNSKSIWRLVDGARKKVLSLSFTDLTGIEVSPDDKMLLVSRPHELLIYSLDNYTLMDNIKFDGVVKSASWPLLNKLLLTYSERGQQNSWFYDLEGRNLVKITNSLIKSAEMIDQQQLLLFDDKEQIQLMNVETGESTDIGSFSDTSTIKWTADKSYFYYTNDGKTVYRMSLQDYSDKQKVTELHNKTILKLTMANYSEMPALYLTVSELKDNLLLDLTFEKSVH</sequence>
<dbReference type="PANTHER" id="PTHR36842">
    <property type="entry name" value="PROTEIN TOLB HOMOLOG"/>
    <property type="match status" value="1"/>
</dbReference>
<organism evidence="4 5">
    <name type="scientific">Aliiglaciecola litoralis</name>
    <dbReference type="NCBI Taxonomy" id="582857"/>
    <lineage>
        <taxon>Bacteria</taxon>
        <taxon>Pseudomonadati</taxon>
        <taxon>Pseudomonadota</taxon>
        <taxon>Gammaproteobacteria</taxon>
        <taxon>Alteromonadales</taxon>
        <taxon>Alteromonadaceae</taxon>
        <taxon>Aliiglaciecola</taxon>
    </lineage>
</organism>
<dbReference type="SUPFAM" id="SSF46894">
    <property type="entry name" value="C-terminal effector domain of the bipartite response regulators"/>
    <property type="match status" value="1"/>
</dbReference>
<dbReference type="EMBL" id="BAAAFD010000002">
    <property type="protein sequence ID" value="GAA0855173.1"/>
    <property type="molecule type" value="Genomic_DNA"/>
</dbReference>
<dbReference type="Proteomes" id="UP001500359">
    <property type="component" value="Unassembled WGS sequence"/>
</dbReference>
<dbReference type="InterPro" id="IPR016032">
    <property type="entry name" value="Sig_transdc_resp-reg_C-effctor"/>
</dbReference>
<dbReference type="PANTHER" id="PTHR36842:SF1">
    <property type="entry name" value="PROTEIN TOLB"/>
    <property type="match status" value="1"/>
</dbReference>
<evidence type="ECO:0000256" key="1">
    <source>
        <dbReference type="ARBA" id="ARBA00023125"/>
    </source>
</evidence>
<dbReference type="Gene3D" id="2.130.10.10">
    <property type="entry name" value="YVTN repeat-like/Quinoprotein amine dehydrogenase"/>
    <property type="match status" value="1"/>
</dbReference>
<evidence type="ECO:0000313" key="5">
    <source>
        <dbReference type="Proteomes" id="UP001500359"/>
    </source>
</evidence>
<name>A0ABN1LFD4_9ALTE</name>
<comment type="caution">
    <text evidence="4">The sequence shown here is derived from an EMBL/GenBank/DDBJ whole genome shotgun (WGS) entry which is preliminary data.</text>
</comment>
<dbReference type="Gene3D" id="2.120.10.30">
    <property type="entry name" value="TolB, C-terminal domain"/>
    <property type="match status" value="1"/>
</dbReference>
<dbReference type="InterPro" id="IPR036388">
    <property type="entry name" value="WH-like_DNA-bd_sf"/>
</dbReference>
<dbReference type="RefSeq" id="WP_343857914.1">
    <property type="nucleotide sequence ID" value="NZ_BAAAFD010000002.1"/>
</dbReference>
<gene>
    <name evidence="4" type="ORF">GCM10009114_13600</name>
</gene>
<proteinExistence type="predicted"/>
<keyword evidence="1 2" id="KW-0238">DNA-binding</keyword>
<reference evidence="4 5" key="1">
    <citation type="journal article" date="2019" name="Int. J. Syst. Evol. Microbiol.">
        <title>The Global Catalogue of Microorganisms (GCM) 10K type strain sequencing project: providing services to taxonomists for standard genome sequencing and annotation.</title>
        <authorList>
            <consortium name="The Broad Institute Genomics Platform"/>
            <consortium name="The Broad Institute Genome Sequencing Center for Infectious Disease"/>
            <person name="Wu L."/>
            <person name="Ma J."/>
        </authorList>
    </citation>
    <scope>NUCLEOTIDE SEQUENCE [LARGE SCALE GENOMIC DNA]</scope>
    <source>
        <strain evidence="4 5">JCM 15896</strain>
    </source>
</reference>
<evidence type="ECO:0000313" key="4">
    <source>
        <dbReference type="EMBL" id="GAA0855173.1"/>
    </source>
</evidence>
<evidence type="ECO:0000259" key="3">
    <source>
        <dbReference type="PROSITE" id="PS51755"/>
    </source>
</evidence>